<dbReference type="RefSeq" id="WP_260978593.1">
    <property type="nucleotide sequence ID" value="NZ_JAODBU010000006.1"/>
</dbReference>
<feature type="transmembrane region" description="Helical" evidence="7">
    <location>
        <begin position="168"/>
        <end position="189"/>
    </location>
</feature>
<feature type="domain" description="Peptidase S54 rhomboid" evidence="8">
    <location>
        <begin position="213"/>
        <end position="351"/>
    </location>
</feature>
<evidence type="ECO:0000256" key="1">
    <source>
        <dbReference type="ARBA" id="ARBA00004141"/>
    </source>
</evidence>
<keyword evidence="5 7" id="KW-1133">Transmembrane helix</keyword>
<comment type="similarity">
    <text evidence="2">Belongs to the peptidase S54 family.</text>
</comment>
<accession>A0ABT2M0K2</accession>
<reference evidence="9" key="1">
    <citation type="submission" date="2022-09" db="EMBL/GenBank/DDBJ databases">
        <title>Eubacterium sp. LFL-14 isolated from human feces.</title>
        <authorList>
            <person name="Liu F."/>
        </authorList>
    </citation>
    <scope>NUCLEOTIDE SEQUENCE</scope>
    <source>
        <strain evidence="9">LFL-14</strain>
    </source>
</reference>
<dbReference type="InterPro" id="IPR035952">
    <property type="entry name" value="Rhomboid-like_sf"/>
</dbReference>
<evidence type="ECO:0000313" key="10">
    <source>
        <dbReference type="Proteomes" id="UP001431199"/>
    </source>
</evidence>
<dbReference type="InterPro" id="IPR050925">
    <property type="entry name" value="Rhomboid_protease_S54"/>
</dbReference>
<dbReference type="Pfam" id="PF01694">
    <property type="entry name" value="Rhomboid"/>
    <property type="match status" value="1"/>
</dbReference>
<dbReference type="Gene3D" id="1.20.1540.10">
    <property type="entry name" value="Rhomboid-like"/>
    <property type="match status" value="1"/>
</dbReference>
<feature type="transmembrane region" description="Helical" evidence="7">
    <location>
        <begin position="254"/>
        <end position="275"/>
    </location>
</feature>
<evidence type="ECO:0000256" key="6">
    <source>
        <dbReference type="ARBA" id="ARBA00023136"/>
    </source>
</evidence>
<feature type="transmembrane region" description="Helical" evidence="7">
    <location>
        <begin position="281"/>
        <end position="299"/>
    </location>
</feature>
<evidence type="ECO:0000256" key="4">
    <source>
        <dbReference type="ARBA" id="ARBA00022801"/>
    </source>
</evidence>
<evidence type="ECO:0000313" key="9">
    <source>
        <dbReference type="EMBL" id="MCT7398688.1"/>
    </source>
</evidence>
<keyword evidence="6 7" id="KW-0472">Membrane</keyword>
<evidence type="ECO:0000256" key="5">
    <source>
        <dbReference type="ARBA" id="ARBA00022989"/>
    </source>
</evidence>
<feature type="transmembrane region" description="Helical" evidence="7">
    <location>
        <begin position="333"/>
        <end position="352"/>
    </location>
</feature>
<proteinExistence type="inferred from homology"/>
<name>A0ABT2M0K2_9FIRM</name>
<comment type="subcellular location">
    <subcellularLocation>
        <location evidence="1">Membrane</location>
        <topology evidence="1">Multi-pass membrane protein</topology>
    </subcellularLocation>
</comment>
<organism evidence="9 10">
    <name type="scientific">Eubacterium album</name>
    <dbReference type="NCBI Taxonomy" id="2978477"/>
    <lineage>
        <taxon>Bacteria</taxon>
        <taxon>Bacillati</taxon>
        <taxon>Bacillota</taxon>
        <taxon>Clostridia</taxon>
        <taxon>Eubacteriales</taxon>
        <taxon>Eubacteriaceae</taxon>
        <taxon>Eubacterium</taxon>
    </lineage>
</organism>
<dbReference type="Proteomes" id="UP001431199">
    <property type="component" value="Unassembled WGS sequence"/>
</dbReference>
<evidence type="ECO:0000256" key="7">
    <source>
        <dbReference type="SAM" id="Phobius"/>
    </source>
</evidence>
<dbReference type="InterPro" id="IPR022764">
    <property type="entry name" value="Peptidase_S54_rhomboid_dom"/>
</dbReference>
<dbReference type="GO" id="GO:0008233">
    <property type="term" value="F:peptidase activity"/>
    <property type="evidence" value="ECO:0007669"/>
    <property type="project" value="UniProtKB-KW"/>
</dbReference>
<dbReference type="SUPFAM" id="SSF144091">
    <property type="entry name" value="Rhomboid-like"/>
    <property type="match status" value="1"/>
</dbReference>
<dbReference type="PANTHER" id="PTHR43731:SF14">
    <property type="entry name" value="PRESENILIN-ASSOCIATED RHOMBOID-LIKE PROTEIN, MITOCHONDRIAL"/>
    <property type="match status" value="1"/>
</dbReference>
<keyword evidence="10" id="KW-1185">Reference proteome</keyword>
<keyword evidence="3 7" id="KW-0812">Transmembrane</keyword>
<gene>
    <name evidence="9" type="ORF">N5B56_06255</name>
</gene>
<feature type="transmembrane region" description="Helical" evidence="7">
    <location>
        <begin position="311"/>
        <end position="327"/>
    </location>
</feature>
<dbReference type="EMBL" id="JAODBU010000006">
    <property type="protein sequence ID" value="MCT7398688.1"/>
    <property type="molecule type" value="Genomic_DNA"/>
</dbReference>
<keyword evidence="9" id="KW-0645">Protease</keyword>
<sequence>MIQHTITHTLEKMGYQNISGNTVTADCMFRFKDGEAKFCVIVKNWGLNALNYEEVVESTKEVENKILLTGGKSFEAFYIIITDRKENVEWFQQHGMKFWIADLNTKKLLIYENQPDDFEGLRSIVECELEKTDISDGKYEYDWDEVKVRDNNGEIVDITDHFRQKKKIPIITILLVAINIIVFIIAQIFGNTEDVDYMIKIGASNYEDVLMNGQFYRLFTSMFLHFGAEHLLNNMFMLAVLGNELETKIGKRHFAGIYLVSGLCASIASVVYHYYIADYAVSAGASGAIYGIFGAFIVFMIMNRDDGRKFSIGRIAFVVFLLIFGSFQETVDFVAHIGGFIAGAVLAIILCINKRKTEV</sequence>
<feature type="transmembrane region" description="Helical" evidence="7">
    <location>
        <begin position="222"/>
        <end position="242"/>
    </location>
</feature>
<protein>
    <submittedName>
        <fullName evidence="9">Rhomboid family intramembrane serine protease</fullName>
    </submittedName>
</protein>
<dbReference type="PANTHER" id="PTHR43731">
    <property type="entry name" value="RHOMBOID PROTEASE"/>
    <property type="match status" value="1"/>
</dbReference>
<keyword evidence="4" id="KW-0378">Hydrolase</keyword>
<evidence type="ECO:0000259" key="8">
    <source>
        <dbReference type="Pfam" id="PF01694"/>
    </source>
</evidence>
<evidence type="ECO:0000256" key="3">
    <source>
        <dbReference type="ARBA" id="ARBA00022692"/>
    </source>
</evidence>
<evidence type="ECO:0000256" key="2">
    <source>
        <dbReference type="ARBA" id="ARBA00009045"/>
    </source>
</evidence>
<comment type="caution">
    <text evidence="9">The sequence shown here is derived from an EMBL/GenBank/DDBJ whole genome shotgun (WGS) entry which is preliminary data.</text>
</comment>
<dbReference type="GO" id="GO:0006508">
    <property type="term" value="P:proteolysis"/>
    <property type="evidence" value="ECO:0007669"/>
    <property type="project" value="UniProtKB-KW"/>
</dbReference>